<organism evidence="1 2">
    <name type="scientific">Acanthoscelides obtectus</name>
    <name type="common">Bean weevil</name>
    <name type="synonym">Bruchus obtectus</name>
    <dbReference type="NCBI Taxonomy" id="200917"/>
    <lineage>
        <taxon>Eukaryota</taxon>
        <taxon>Metazoa</taxon>
        <taxon>Ecdysozoa</taxon>
        <taxon>Arthropoda</taxon>
        <taxon>Hexapoda</taxon>
        <taxon>Insecta</taxon>
        <taxon>Pterygota</taxon>
        <taxon>Neoptera</taxon>
        <taxon>Endopterygota</taxon>
        <taxon>Coleoptera</taxon>
        <taxon>Polyphaga</taxon>
        <taxon>Cucujiformia</taxon>
        <taxon>Chrysomeloidea</taxon>
        <taxon>Chrysomelidae</taxon>
        <taxon>Bruchinae</taxon>
        <taxon>Bruchini</taxon>
        <taxon>Acanthoscelides</taxon>
    </lineage>
</organism>
<name>A0A9P0LJ03_ACAOB</name>
<protein>
    <submittedName>
        <fullName evidence="1">Uncharacterized protein</fullName>
    </submittedName>
</protein>
<dbReference type="Proteomes" id="UP001152888">
    <property type="component" value="Unassembled WGS sequence"/>
</dbReference>
<reference evidence="1" key="1">
    <citation type="submission" date="2022-03" db="EMBL/GenBank/DDBJ databases">
        <authorList>
            <person name="Sayadi A."/>
        </authorList>
    </citation>
    <scope>NUCLEOTIDE SEQUENCE</scope>
</reference>
<evidence type="ECO:0000313" key="2">
    <source>
        <dbReference type="Proteomes" id="UP001152888"/>
    </source>
</evidence>
<gene>
    <name evidence="1" type="ORF">ACAOBT_LOCUS20709</name>
</gene>
<evidence type="ECO:0000313" key="1">
    <source>
        <dbReference type="EMBL" id="CAH1992158.1"/>
    </source>
</evidence>
<accession>A0A9P0LJ03</accession>
<proteinExistence type="predicted"/>
<dbReference type="EMBL" id="CAKOFQ010007137">
    <property type="protein sequence ID" value="CAH1992158.1"/>
    <property type="molecule type" value="Genomic_DNA"/>
</dbReference>
<comment type="caution">
    <text evidence="1">The sequence shown here is derived from an EMBL/GenBank/DDBJ whole genome shotgun (WGS) entry which is preliminary data.</text>
</comment>
<dbReference type="AlphaFoldDB" id="A0A9P0LJ03"/>
<dbReference type="OrthoDB" id="6736965at2759"/>
<sequence length="105" mass="12142">MYLSSPDGRENSGYMLWMIKTISIQFPAKYSYATAERRMLPLVLSWLRPSTRCKVVQSISHLPRLATAADQAYVALSRVQCKILPNPSQKHHLLNKQFLWLFVSF</sequence>
<keyword evidence="2" id="KW-1185">Reference proteome</keyword>